<dbReference type="InterPro" id="IPR006390">
    <property type="entry name" value="DHP_synth_dom"/>
</dbReference>
<evidence type="ECO:0000256" key="11">
    <source>
        <dbReference type="ARBA" id="ARBA00022840"/>
    </source>
</evidence>
<dbReference type="Gene3D" id="3.30.70.560">
    <property type="entry name" value="7,8-Dihydro-6-hydroxymethylpterin-pyrophosphokinase HPPK"/>
    <property type="match status" value="1"/>
</dbReference>
<evidence type="ECO:0000256" key="5">
    <source>
        <dbReference type="ARBA" id="ARBA00005051"/>
    </source>
</evidence>
<proteinExistence type="inferred from homology"/>
<evidence type="ECO:0000256" key="14">
    <source>
        <dbReference type="ARBA" id="ARBA00023268"/>
    </source>
</evidence>
<evidence type="ECO:0000256" key="12">
    <source>
        <dbReference type="ARBA" id="ARBA00022842"/>
    </source>
</evidence>
<dbReference type="CDD" id="cd00739">
    <property type="entry name" value="DHPS"/>
    <property type="match status" value="1"/>
</dbReference>
<evidence type="ECO:0000256" key="2">
    <source>
        <dbReference type="ARBA" id="ARBA00000198"/>
    </source>
</evidence>
<reference evidence="16 17" key="1">
    <citation type="journal article" date="2019" name="New Phytol.">
        <title>Comparative genomics reveals unique wood-decay strategies and fruiting body development in the Schizophyllaceae.</title>
        <authorList>
            <person name="Almasi E."/>
            <person name="Sahu N."/>
            <person name="Krizsan K."/>
            <person name="Balint B."/>
            <person name="Kovacs G.M."/>
            <person name="Kiss B."/>
            <person name="Cseklye J."/>
            <person name="Drula E."/>
            <person name="Henrissat B."/>
            <person name="Nagy I."/>
            <person name="Chovatia M."/>
            <person name="Adam C."/>
            <person name="LaButti K."/>
            <person name="Lipzen A."/>
            <person name="Riley R."/>
            <person name="Grigoriev I.V."/>
            <person name="Nagy L.G."/>
        </authorList>
    </citation>
    <scope>NUCLEOTIDE SEQUENCE [LARGE SCALE GENOMIC DNA]</scope>
    <source>
        <strain evidence="16 17">NL-1724</strain>
    </source>
</reference>
<dbReference type="GO" id="GO:0005524">
    <property type="term" value="F:ATP binding"/>
    <property type="evidence" value="ECO:0007669"/>
    <property type="project" value="UniProtKB-KW"/>
</dbReference>
<dbReference type="STRING" id="97359.A0A550CQ13"/>
<keyword evidence="8" id="KW-0479">Metal-binding</keyword>
<dbReference type="UniPathway" id="UPA00077">
    <property type="reaction ID" value="UER00155"/>
</dbReference>
<accession>A0A550CQ13</accession>
<dbReference type="Proteomes" id="UP000320762">
    <property type="component" value="Unassembled WGS sequence"/>
</dbReference>
<comment type="catalytic activity">
    <reaction evidence="2">
        <text>6-hydroxymethyl-7,8-dihydropterin + ATP = (7,8-dihydropterin-6-yl)methyl diphosphate + AMP + H(+)</text>
        <dbReference type="Rhea" id="RHEA:11412"/>
        <dbReference type="ChEBI" id="CHEBI:15378"/>
        <dbReference type="ChEBI" id="CHEBI:30616"/>
        <dbReference type="ChEBI" id="CHEBI:44841"/>
        <dbReference type="ChEBI" id="CHEBI:72950"/>
        <dbReference type="ChEBI" id="CHEBI:456215"/>
        <dbReference type="EC" id="2.7.6.3"/>
    </reaction>
</comment>
<dbReference type="InterPro" id="IPR000489">
    <property type="entry name" value="Pterin-binding_dom"/>
</dbReference>
<dbReference type="InterPro" id="IPR000550">
    <property type="entry name" value="Hppk"/>
</dbReference>
<comment type="caution">
    <text evidence="16">The sequence shown here is derived from an EMBL/GenBank/DDBJ whole genome shotgun (WGS) entry which is preliminary data.</text>
</comment>
<dbReference type="AlphaFoldDB" id="A0A550CQ13"/>
<evidence type="ECO:0000256" key="13">
    <source>
        <dbReference type="ARBA" id="ARBA00022909"/>
    </source>
</evidence>
<feature type="non-terminal residue" evidence="16">
    <location>
        <position position="1"/>
    </location>
</feature>
<dbReference type="NCBIfam" id="TIGR01498">
    <property type="entry name" value="folK"/>
    <property type="match status" value="1"/>
</dbReference>
<dbReference type="Pfam" id="PF01288">
    <property type="entry name" value="HPPK"/>
    <property type="match status" value="1"/>
</dbReference>
<dbReference type="GO" id="GO:0004156">
    <property type="term" value="F:dihydropteroate synthase activity"/>
    <property type="evidence" value="ECO:0007669"/>
    <property type="project" value="UniProtKB-EC"/>
</dbReference>
<sequence>VHKAVIALGSNLGDKFHNIEYALRLLEACATLDLELEVSEWTMAVVDTSFMYESAPMYITEQPSFINCACIVETDLKPTALLRVLKQIEETVGRVPSVRNGPRAVDLDIVFYGDAVIDTRPPEDRASLDNLQGQMVVPHPRLHERDFVLRPVADMLPDYVHPAYCKSIKQMLSSLASTSTEPPMKRHSVDPVPDTLTAWTYTPAKPGSDAMVMATLNVTPDSFSDGAQHNQLSDALNYVNESISAGCNIIDIGGYSTRPGAAFVSPEEETRRVAPVVQAIRANDGSSKDIPISVDTFRADVAEAAIKAGANCINDVYAFMGADAYPFHDDHRRVKSDAVLVDMKAIARRYAVPVVLMHSRGEASQNKDYATYEYAGKGAAVVEGVRVELGDIVERVVRGKGGLRRWLVIVDPGVGFSKTVEGNLALLRDGAQVVADCQHRNPLAGYPVLVGTSRKSFLGTILQGGADGRKTEASDRDWATAAAVTCAVQQGALLIRIHDVKAMGDVVTVAKALCS</sequence>
<keyword evidence="9" id="KW-0547">Nucleotide-binding</keyword>
<evidence type="ECO:0000256" key="8">
    <source>
        <dbReference type="ARBA" id="ARBA00022723"/>
    </source>
</evidence>
<dbReference type="PROSITE" id="PS50972">
    <property type="entry name" value="PTERIN_BINDING"/>
    <property type="match status" value="1"/>
</dbReference>
<name>A0A550CQ13_9AGAR</name>
<dbReference type="InterPro" id="IPR045031">
    <property type="entry name" value="DHP_synth-like"/>
</dbReference>
<dbReference type="Gene3D" id="3.20.20.20">
    <property type="entry name" value="Dihydropteroate synthase-like"/>
    <property type="match status" value="1"/>
</dbReference>
<evidence type="ECO:0000259" key="15">
    <source>
        <dbReference type="PROSITE" id="PS50972"/>
    </source>
</evidence>
<comment type="catalytic activity">
    <reaction evidence="1">
        <text>(7,8-dihydropterin-6-yl)methyl diphosphate + 4-aminobenzoate = 7,8-dihydropteroate + diphosphate</text>
        <dbReference type="Rhea" id="RHEA:19949"/>
        <dbReference type="ChEBI" id="CHEBI:17836"/>
        <dbReference type="ChEBI" id="CHEBI:17839"/>
        <dbReference type="ChEBI" id="CHEBI:33019"/>
        <dbReference type="ChEBI" id="CHEBI:72950"/>
        <dbReference type="EC" id="2.5.1.15"/>
    </reaction>
</comment>
<evidence type="ECO:0000256" key="9">
    <source>
        <dbReference type="ARBA" id="ARBA00022741"/>
    </source>
</evidence>
<dbReference type="GO" id="GO:0046656">
    <property type="term" value="P:folic acid biosynthetic process"/>
    <property type="evidence" value="ECO:0007669"/>
    <property type="project" value="UniProtKB-KW"/>
</dbReference>
<dbReference type="GO" id="GO:0046872">
    <property type="term" value="F:metal ion binding"/>
    <property type="evidence" value="ECO:0007669"/>
    <property type="project" value="UniProtKB-KW"/>
</dbReference>
<keyword evidence="17" id="KW-1185">Reference proteome</keyword>
<gene>
    <name evidence="16" type="ORF">BD626DRAFT_396330</name>
</gene>
<dbReference type="SUPFAM" id="SSF55083">
    <property type="entry name" value="6-hydroxymethyl-7,8-dihydropterin pyrophosphokinase, HPPK"/>
    <property type="match status" value="1"/>
</dbReference>
<dbReference type="GO" id="GO:0046654">
    <property type="term" value="P:tetrahydrofolate biosynthetic process"/>
    <property type="evidence" value="ECO:0007669"/>
    <property type="project" value="UniProtKB-UniPathway"/>
</dbReference>
<dbReference type="GO" id="GO:0016301">
    <property type="term" value="F:kinase activity"/>
    <property type="evidence" value="ECO:0007669"/>
    <property type="project" value="UniProtKB-KW"/>
</dbReference>
<dbReference type="InterPro" id="IPR035907">
    <property type="entry name" value="Hppk_sf"/>
</dbReference>
<evidence type="ECO:0000256" key="4">
    <source>
        <dbReference type="ARBA" id="ARBA00004763"/>
    </source>
</evidence>
<dbReference type="CDD" id="cd00483">
    <property type="entry name" value="HPPK"/>
    <property type="match status" value="1"/>
</dbReference>
<evidence type="ECO:0000256" key="6">
    <source>
        <dbReference type="ARBA" id="ARBA00009951"/>
    </source>
</evidence>
<keyword evidence="14" id="KW-0511">Multifunctional enzyme</keyword>
<keyword evidence="7" id="KW-0808">Transferase</keyword>
<dbReference type="Pfam" id="PF00809">
    <property type="entry name" value="Pterin_bind"/>
    <property type="match status" value="1"/>
</dbReference>
<evidence type="ECO:0000313" key="16">
    <source>
        <dbReference type="EMBL" id="TRM66885.1"/>
    </source>
</evidence>
<comment type="pathway">
    <text evidence="5">Cofactor biosynthesis; tetrahydrofolate biosynthesis; 2-amino-4-hydroxy-6-hydroxymethyl-7,8-dihydropteridine diphosphate from 7,8-dihydroneopterin triphosphate: step 4/4.</text>
</comment>
<comment type="pathway">
    <text evidence="4">Cofactor biosynthesis; tetrahydrofolate biosynthesis; 7,8-dihydrofolate from 2-amino-4-hydroxy-6-hydroxymethyl-7,8-dihydropteridine diphosphate and 4-aminobenzoate: step 1/2.</text>
</comment>
<evidence type="ECO:0000256" key="1">
    <source>
        <dbReference type="ARBA" id="ARBA00000012"/>
    </source>
</evidence>
<dbReference type="SUPFAM" id="SSF51717">
    <property type="entry name" value="Dihydropteroate synthetase-like"/>
    <property type="match status" value="1"/>
</dbReference>
<keyword evidence="13" id="KW-0289">Folate biosynthesis</keyword>
<keyword evidence="10" id="KW-0418">Kinase</keyword>
<feature type="domain" description="Pterin-binding" evidence="15">
    <location>
        <begin position="210"/>
        <end position="508"/>
    </location>
</feature>
<dbReference type="PANTHER" id="PTHR20941">
    <property type="entry name" value="FOLATE SYNTHESIS PROTEINS"/>
    <property type="match status" value="1"/>
</dbReference>
<organism evidence="16 17">
    <name type="scientific">Schizophyllum amplum</name>
    <dbReference type="NCBI Taxonomy" id="97359"/>
    <lineage>
        <taxon>Eukaryota</taxon>
        <taxon>Fungi</taxon>
        <taxon>Dikarya</taxon>
        <taxon>Basidiomycota</taxon>
        <taxon>Agaricomycotina</taxon>
        <taxon>Agaricomycetes</taxon>
        <taxon>Agaricomycetidae</taxon>
        <taxon>Agaricales</taxon>
        <taxon>Schizophyllaceae</taxon>
        <taxon>Schizophyllum</taxon>
    </lineage>
</organism>
<dbReference type="EMBL" id="VDMD01000003">
    <property type="protein sequence ID" value="TRM66885.1"/>
    <property type="molecule type" value="Genomic_DNA"/>
</dbReference>
<dbReference type="OrthoDB" id="615426at2759"/>
<protein>
    <submittedName>
        <fullName evidence="16">Dihydropteroate synthase-like protein</fullName>
    </submittedName>
</protein>
<keyword evidence="11" id="KW-0067">ATP-binding</keyword>
<evidence type="ECO:0000256" key="3">
    <source>
        <dbReference type="ARBA" id="ARBA00001946"/>
    </source>
</evidence>
<evidence type="ECO:0000256" key="7">
    <source>
        <dbReference type="ARBA" id="ARBA00022679"/>
    </source>
</evidence>
<dbReference type="PANTHER" id="PTHR20941:SF1">
    <property type="entry name" value="FOLIC ACID SYNTHESIS PROTEIN FOL1"/>
    <property type="match status" value="1"/>
</dbReference>
<evidence type="ECO:0000313" key="17">
    <source>
        <dbReference type="Proteomes" id="UP000320762"/>
    </source>
</evidence>
<evidence type="ECO:0000256" key="10">
    <source>
        <dbReference type="ARBA" id="ARBA00022777"/>
    </source>
</evidence>
<dbReference type="NCBIfam" id="TIGR01496">
    <property type="entry name" value="DHPS"/>
    <property type="match status" value="1"/>
</dbReference>
<dbReference type="GO" id="GO:0003848">
    <property type="term" value="F:2-amino-4-hydroxy-6-hydroxymethyldihydropteridine diphosphokinase activity"/>
    <property type="evidence" value="ECO:0007669"/>
    <property type="project" value="UniProtKB-EC"/>
</dbReference>
<keyword evidence="12" id="KW-0460">Magnesium</keyword>
<dbReference type="PROSITE" id="PS00794">
    <property type="entry name" value="HPPK"/>
    <property type="match status" value="1"/>
</dbReference>
<dbReference type="InterPro" id="IPR011005">
    <property type="entry name" value="Dihydropteroate_synth-like_sf"/>
</dbReference>
<comment type="cofactor">
    <cofactor evidence="3">
        <name>Mg(2+)</name>
        <dbReference type="ChEBI" id="CHEBI:18420"/>
    </cofactor>
</comment>
<comment type="similarity">
    <text evidence="6">In the C-terminal section; belongs to the DHPS family.</text>
</comment>